<keyword evidence="6" id="KW-0464">Manganese</keyword>
<dbReference type="HOGENOM" id="CLU_028549_0_0_1"/>
<comment type="cofactor">
    <cofactor evidence="1">
        <name>Mn(2+)</name>
        <dbReference type="ChEBI" id="CHEBI:29035"/>
    </cofactor>
</comment>
<feature type="compositionally biased region" description="Low complexity" evidence="7">
    <location>
        <begin position="428"/>
        <end position="439"/>
    </location>
</feature>
<evidence type="ECO:0000256" key="7">
    <source>
        <dbReference type="SAM" id="MobiDB-lite"/>
    </source>
</evidence>
<keyword evidence="3" id="KW-0479">Metal-binding</keyword>
<dbReference type="STRING" id="1037660.A0A066VMH2"/>
<protein>
    <recommendedName>
        <fullName evidence="10">Nudix hydrolase domain-containing protein</fullName>
    </recommendedName>
</protein>
<dbReference type="AlphaFoldDB" id="A0A066VMH2"/>
<evidence type="ECO:0008006" key="10">
    <source>
        <dbReference type="Google" id="ProtNLM"/>
    </source>
</evidence>
<dbReference type="PANTHER" id="PTHR12318">
    <property type="entry name" value="TESTOSTERONE-REGULATED PROTEIN RP2"/>
    <property type="match status" value="1"/>
</dbReference>
<dbReference type="InterPro" id="IPR015797">
    <property type="entry name" value="NUDIX_hydrolase-like_dom_sf"/>
</dbReference>
<evidence type="ECO:0000256" key="3">
    <source>
        <dbReference type="ARBA" id="ARBA00022723"/>
    </source>
</evidence>
<comment type="cofactor">
    <cofactor evidence="2">
        <name>Mg(2+)</name>
        <dbReference type="ChEBI" id="CHEBI:18420"/>
    </cofactor>
</comment>
<gene>
    <name evidence="8" type="ORF">K437DRAFT_258838</name>
</gene>
<keyword evidence="9" id="KW-1185">Reference proteome</keyword>
<dbReference type="Proteomes" id="UP000027361">
    <property type="component" value="Unassembled WGS sequence"/>
</dbReference>
<accession>A0A066VMH2</accession>
<dbReference type="GO" id="GO:0016818">
    <property type="term" value="F:hydrolase activity, acting on acid anhydrides, in phosphorus-containing anhydrides"/>
    <property type="evidence" value="ECO:0007669"/>
    <property type="project" value="InterPro"/>
</dbReference>
<dbReference type="RefSeq" id="XP_013241237.1">
    <property type="nucleotide sequence ID" value="XM_013385783.1"/>
</dbReference>
<reference evidence="8 9" key="1">
    <citation type="submission" date="2014-05" db="EMBL/GenBank/DDBJ databases">
        <title>Draft genome sequence of a rare smut relative, Tilletiaria anomala UBC 951.</title>
        <authorList>
            <consortium name="DOE Joint Genome Institute"/>
            <person name="Toome M."/>
            <person name="Kuo A."/>
            <person name="Henrissat B."/>
            <person name="Lipzen A."/>
            <person name="Tritt A."/>
            <person name="Yoshinaga Y."/>
            <person name="Zane M."/>
            <person name="Barry K."/>
            <person name="Grigoriev I.V."/>
            <person name="Spatafora J.W."/>
            <person name="Aimea M.C."/>
        </authorList>
    </citation>
    <scope>NUCLEOTIDE SEQUENCE [LARGE SCALE GENOMIC DNA]</scope>
    <source>
        <strain evidence="8 9">UBC 951</strain>
    </source>
</reference>
<feature type="region of interest" description="Disordered" evidence="7">
    <location>
        <begin position="571"/>
        <end position="599"/>
    </location>
</feature>
<evidence type="ECO:0000313" key="8">
    <source>
        <dbReference type="EMBL" id="KDN39954.1"/>
    </source>
</evidence>
<dbReference type="SUPFAM" id="SSF55811">
    <property type="entry name" value="Nudix"/>
    <property type="match status" value="1"/>
</dbReference>
<organism evidence="8 9">
    <name type="scientific">Tilletiaria anomala (strain ATCC 24038 / CBS 436.72 / UBC 951)</name>
    <dbReference type="NCBI Taxonomy" id="1037660"/>
    <lineage>
        <taxon>Eukaryota</taxon>
        <taxon>Fungi</taxon>
        <taxon>Dikarya</taxon>
        <taxon>Basidiomycota</taxon>
        <taxon>Ustilaginomycotina</taxon>
        <taxon>Exobasidiomycetes</taxon>
        <taxon>Georgefischeriales</taxon>
        <taxon>Tilletiariaceae</taxon>
        <taxon>Tilletiaria</taxon>
    </lineage>
</organism>
<dbReference type="OrthoDB" id="1695362at2759"/>
<evidence type="ECO:0000256" key="4">
    <source>
        <dbReference type="ARBA" id="ARBA00022801"/>
    </source>
</evidence>
<dbReference type="InterPro" id="IPR039121">
    <property type="entry name" value="NUDT19"/>
</dbReference>
<dbReference type="PANTHER" id="PTHR12318:SF0">
    <property type="entry name" value="ACYL-COENZYME A DIPHOSPHATASE NUDT19"/>
    <property type="match status" value="1"/>
</dbReference>
<dbReference type="InParanoid" id="A0A066VMH2"/>
<keyword evidence="5" id="KW-0460">Magnesium</keyword>
<name>A0A066VMH2_TILAU</name>
<dbReference type="GO" id="GO:0005739">
    <property type="term" value="C:mitochondrion"/>
    <property type="evidence" value="ECO:0007669"/>
    <property type="project" value="TreeGrafter"/>
</dbReference>
<feature type="region of interest" description="Disordered" evidence="7">
    <location>
        <begin position="64"/>
        <end position="93"/>
    </location>
</feature>
<sequence length="599" mass="64329">MLLRGVAPIGCYCNPAKNRGLFGQAISPRHTRRPVDIYPRSSLSGSCVYYSSAAPDMLTSVKMGKPATSASVRRGNRPSDQNTGPKGSPMTPIPSASLIVLCPTSSSPNRYETVMLQRSARDGSSFRSAVVFPGGALDLADETPYLTDDPFNAPSAEDALKVPPLTMEKDGARYMAALKLCALRETFEETGLLLVPGTRTSSSAGAAGPPRSRAIGHKDVGMTSKEWAKFREEVHNDASVFPALLRRVASAVADPSSSPLQSQGSSKGIPPLAPISHHSNWITPRSVVRPAKRFDAHFFITVLDAVDVFGAKQGDKPTAGGQAAVVEISADGTETTSLKLTTPGTLVQEALQDTFVLFPPQFYILADLACAMEAGPSLKGIVPLNFCSTLPKSSSSGEKAATPVEEEAHRPEGRSFAWDTRNADKENPSSSTPSRTETPWVSYTEPPFVPAEDWRIQAKDMLSGVTAIEPHPMPRAGTNVAMPTRTASGEWEQDTEDQPFTFPLCLPGDRDQSRDQAAVAGLSYSTAKKTGTAGAVQPENRLFVSPRTKADGGGLVVRGIRRRAIAGLRDFQYGTVVDKQQDQQDEEEEEEQQQKKAKL</sequence>
<dbReference type="OMA" id="WITPRSV"/>
<evidence type="ECO:0000256" key="2">
    <source>
        <dbReference type="ARBA" id="ARBA00001946"/>
    </source>
</evidence>
<dbReference type="EMBL" id="JMSN01000097">
    <property type="protein sequence ID" value="KDN39954.1"/>
    <property type="molecule type" value="Genomic_DNA"/>
</dbReference>
<evidence type="ECO:0000256" key="6">
    <source>
        <dbReference type="ARBA" id="ARBA00023211"/>
    </source>
</evidence>
<dbReference type="GO" id="GO:0046872">
    <property type="term" value="F:metal ion binding"/>
    <property type="evidence" value="ECO:0007669"/>
    <property type="project" value="UniProtKB-KW"/>
</dbReference>
<dbReference type="GeneID" id="25265095"/>
<proteinExistence type="predicted"/>
<comment type="caution">
    <text evidence="8">The sequence shown here is derived from an EMBL/GenBank/DDBJ whole genome shotgun (WGS) entry which is preliminary data.</text>
</comment>
<dbReference type="Gene3D" id="3.90.79.10">
    <property type="entry name" value="Nucleoside Triphosphate Pyrophosphohydrolase"/>
    <property type="match status" value="1"/>
</dbReference>
<keyword evidence="4" id="KW-0378">Hydrolase</keyword>
<evidence type="ECO:0000256" key="1">
    <source>
        <dbReference type="ARBA" id="ARBA00001936"/>
    </source>
</evidence>
<evidence type="ECO:0000256" key="5">
    <source>
        <dbReference type="ARBA" id="ARBA00022842"/>
    </source>
</evidence>
<feature type="region of interest" description="Disordered" evidence="7">
    <location>
        <begin position="392"/>
        <end position="443"/>
    </location>
</feature>
<evidence type="ECO:0000313" key="9">
    <source>
        <dbReference type="Proteomes" id="UP000027361"/>
    </source>
</evidence>